<feature type="region of interest" description="Disordered" evidence="1">
    <location>
        <begin position="285"/>
        <end position="418"/>
    </location>
</feature>
<feature type="compositionally biased region" description="Basic and acidic residues" evidence="1">
    <location>
        <begin position="849"/>
        <end position="867"/>
    </location>
</feature>
<feature type="compositionally biased region" description="Low complexity" evidence="1">
    <location>
        <begin position="1"/>
        <end position="27"/>
    </location>
</feature>
<feature type="region of interest" description="Disordered" evidence="1">
    <location>
        <begin position="1146"/>
        <end position="1301"/>
    </location>
</feature>
<evidence type="ECO:0000256" key="1">
    <source>
        <dbReference type="SAM" id="MobiDB-lite"/>
    </source>
</evidence>
<protein>
    <recommendedName>
        <fullName evidence="4">Proteophosphoglycan ppg4</fullName>
    </recommendedName>
</protein>
<proteinExistence type="predicted"/>
<feature type="compositionally biased region" description="Polar residues" evidence="1">
    <location>
        <begin position="1063"/>
        <end position="1075"/>
    </location>
</feature>
<feature type="compositionally biased region" description="Basic and acidic residues" evidence="1">
    <location>
        <begin position="603"/>
        <end position="638"/>
    </location>
</feature>
<sequence length="1341" mass="142604">MLSSPLVPLPALASPRSSTYSLALSHTPTPPPSPFLPYRNFQRMRSLTFGPGSAHPAPAYAGESSAGGINGSGNGSANGHVYTNGRPPQSPPPPKSPARSQSRGEKDGEKGKDTDAQSVAKNVQDTNGAFSAFFPCFSRSFFPSISSDSFAPPARHWPAPLALSLVVIVTLGGSGSRCYVSQCSDPRARYPGSRLPRVSSSVAITPGFSRSIVALEMWTAYREFSSLFYFYDPVHAVFQLGDCPARVSNPISPDILFTHFIVRGLRHRLGARSFPVPLRRRPPWTTSSTFSSSSHSQMESSDTKQDFFPVSRSRERLPFPNEGAPALPTLSSATGLTSAAPSQAPTPHIHASSLPPSSTATGVQSSAGPSGSAHGHSSGLAPGAKASSADATVARSISLPLPRPSPSSSSTTMPAIQSNSHIPLAIQTRAREMSDPLASQPQSLLANAATRAPGSPPIHVQSHSPPAQYGGQSAYRPSPRTVSQPSSSSSLAHPRTPEQTASTSSSPPSHQTPPERRPSQSGSSGGAYLVRDGSLRAVSEGAHLMREGSLRASELALDVKRLLAKPASLSSSSRARAESSGGESSGTEGTHLRKKRYDAFGNRVDHVEGRRSEDGAAVRQKEKEEKSVHREQEKRDRAAALSFIAPHGGTDEKEKKEKRQKNVLRRKPSASRPAPRVSSPTPAAVTPIVVARTAPPMLNLDLSLDPIPTFGGLPSPRGSPGSGSGSGNLTPAGAVAQAYKRGLDNNSPYSSPLPSPASGSFSRHASDSGHGDLVTTLTQQPSSPITPYYTVFGSTSGRVVAVGGPDDSFDGGGSFISATAYSGLEGGSRPRSMKKDSSSSSVGRTLTRKVSERWVRKREGSEDEARGRTASQSDRVKKSTRSGSRATGEDHSPAREFDLAPLVKSPLASYDHGGELLANEPRSRRSEPAMGGGSKIWKLMKRISTGGLKEKYDRGNPRSLPPIPPLPPVPPVPQLPKDVSLEARSAMSSDGHSREDSSAISRFMQSRASISGSHPTSIPRPSARSLPMPPPIPGAQPSRVSTTTRSSSPVSSSDVASSKFFHKTTNSARSSTSSLADDMAPPVPGIPSNNIIGKHILPPKDLYKLDLEFQSGSLDEKKSSLKPLAFFGAQPNTLRPMDRDDWAIVRTPADELPPSLPHPPRRLPMPNSSLSERKANRRMSDTPSIPEFSTVAPVNAFASRRPSRGTAEKASTRAVTSVLSSLEPSPPQRQPVLRDQFTSHPLPRTSSVSVPSSSSHSTARQKRQQQRSASLPRSEPLTFRDMSEKTSQALTEKEKADRWDDLLQRSDRAGGTLHLGASEQLQSDELSLRYSTSSTQLLNDF</sequence>
<feature type="compositionally biased region" description="Low complexity" evidence="1">
    <location>
        <begin position="670"/>
        <end position="684"/>
    </location>
</feature>
<feature type="compositionally biased region" description="Low complexity" evidence="1">
    <location>
        <begin position="570"/>
        <end position="589"/>
    </location>
</feature>
<feature type="compositionally biased region" description="Basic residues" evidence="1">
    <location>
        <begin position="658"/>
        <end position="669"/>
    </location>
</feature>
<organism evidence="2 3">
    <name type="scientific">Favolaschia claudopus</name>
    <dbReference type="NCBI Taxonomy" id="2862362"/>
    <lineage>
        <taxon>Eukaryota</taxon>
        <taxon>Fungi</taxon>
        <taxon>Dikarya</taxon>
        <taxon>Basidiomycota</taxon>
        <taxon>Agaricomycotina</taxon>
        <taxon>Agaricomycetes</taxon>
        <taxon>Agaricomycetidae</taxon>
        <taxon>Agaricales</taxon>
        <taxon>Marasmiineae</taxon>
        <taxon>Mycenaceae</taxon>
        <taxon>Favolaschia</taxon>
    </lineage>
</organism>
<feature type="compositionally biased region" description="Low complexity" evidence="1">
    <location>
        <begin position="395"/>
        <end position="410"/>
    </location>
</feature>
<accession>A0AAV9ZLB1</accession>
<feature type="region of interest" description="Disordered" evidence="1">
    <location>
        <begin position="567"/>
        <end position="686"/>
    </location>
</feature>
<feature type="compositionally biased region" description="Low complexity" evidence="1">
    <location>
        <begin position="747"/>
        <end position="762"/>
    </location>
</feature>
<feature type="compositionally biased region" description="Polar residues" evidence="1">
    <location>
        <begin position="1213"/>
        <end position="1223"/>
    </location>
</feature>
<dbReference type="EMBL" id="JAWWNJ010000133">
    <property type="protein sequence ID" value="KAK6984988.1"/>
    <property type="molecule type" value="Genomic_DNA"/>
</dbReference>
<comment type="caution">
    <text evidence="2">The sequence shown here is derived from an EMBL/GenBank/DDBJ whole genome shotgun (WGS) entry which is preliminary data.</text>
</comment>
<keyword evidence="3" id="KW-1185">Reference proteome</keyword>
<feature type="compositionally biased region" description="Basic and acidic residues" evidence="1">
    <location>
        <begin position="1171"/>
        <end position="1180"/>
    </location>
</feature>
<feature type="compositionally biased region" description="Low complexity" evidence="1">
    <location>
        <begin position="1037"/>
        <end position="1058"/>
    </location>
</feature>
<gene>
    <name evidence="2" type="ORF">R3P38DRAFT_3231031</name>
</gene>
<feature type="compositionally biased region" description="Basic and acidic residues" evidence="1">
    <location>
        <begin position="887"/>
        <end position="898"/>
    </location>
</feature>
<feature type="compositionally biased region" description="Polar residues" evidence="1">
    <location>
        <begin position="998"/>
        <end position="1016"/>
    </location>
</feature>
<dbReference type="Proteomes" id="UP001362999">
    <property type="component" value="Unassembled WGS sequence"/>
</dbReference>
<feature type="compositionally biased region" description="Basic and acidic residues" evidence="1">
    <location>
        <begin position="102"/>
        <end position="115"/>
    </location>
</feature>
<feature type="compositionally biased region" description="Polar residues" evidence="1">
    <location>
        <begin position="329"/>
        <end position="345"/>
    </location>
</feature>
<feature type="region of interest" description="Disordered" evidence="1">
    <location>
        <begin position="449"/>
        <end position="528"/>
    </location>
</feature>
<feature type="compositionally biased region" description="Low complexity" evidence="1">
    <location>
        <begin position="476"/>
        <end position="509"/>
    </location>
</feature>
<evidence type="ECO:0008006" key="4">
    <source>
        <dbReference type="Google" id="ProtNLM"/>
    </source>
</evidence>
<feature type="compositionally biased region" description="Low complexity" evidence="1">
    <location>
        <begin position="1246"/>
        <end position="1257"/>
    </location>
</feature>
<feature type="region of interest" description="Disordered" evidence="1">
    <location>
        <begin position="709"/>
        <end position="787"/>
    </location>
</feature>
<feature type="region of interest" description="Disordered" evidence="1">
    <location>
        <begin position="806"/>
        <end position="1082"/>
    </location>
</feature>
<feature type="compositionally biased region" description="Polar residues" evidence="1">
    <location>
        <begin position="775"/>
        <end position="785"/>
    </location>
</feature>
<feature type="compositionally biased region" description="Low complexity" evidence="1">
    <location>
        <begin position="285"/>
        <end position="300"/>
    </location>
</feature>
<feature type="region of interest" description="Disordered" evidence="1">
    <location>
        <begin position="1"/>
        <end position="117"/>
    </location>
</feature>
<feature type="compositionally biased region" description="Low complexity" evidence="1">
    <location>
        <begin position="365"/>
        <end position="384"/>
    </location>
</feature>
<feature type="compositionally biased region" description="Polar residues" evidence="1">
    <location>
        <begin position="354"/>
        <end position="364"/>
    </location>
</feature>
<reference evidence="2 3" key="1">
    <citation type="journal article" date="2024" name="J Genomics">
        <title>Draft genome sequencing and assembly of Favolaschia claudopus CIRM-BRFM 2984 isolated from oak limbs.</title>
        <authorList>
            <person name="Navarro D."/>
            <person name="Drula E."/>
            <person name="Chaduli D."/>
            <person name="Cazenave R."/>
            <person name="Ahrendt S."/>
            <person name="Wang J."/>
            <person name="Lipzen A."/>
            <person name="Daum C."/>
            <person name="Barry K."/>
            <person name="Grigoriev I.V."/>
            <person name="Favel A."/>
            <person name="Rosso M.N."/>
            <person name="Martin F."/>
        </authorList>
    </citation>
    <scope>NUCLEOTIDE SEQUENCE [LARGE SCALE GENOMIC DNA]</scope>
    <source>
        <strain evidence="2 3">CIRM-BRFM 2984</strain>
    </source>
</reference>
<evidence type="ECO:0000313" key="3">
    <source>
        <dbReference type="Proteomes" id="UP001362999"/>
    </source>
</evidence>
<name>A0AAV9ZLB1_9AGAR</name>
<feature type="compositionally biased region" description="Pro residues" evidence="1">
    <location>
        <begin position="959"/>
        <end position="974"/>
    </location>
</feature>
<feature type="compositionally biased region" description="Basic and acidic residues" evidence="1">
    <location>
        <begin position="1291"/>
        <end position="1301"/>
    </location>
</feature>
<evidence type="ECO:0000313" key="2">
    <source>
        <dbReference type="EMBL" id="KAK6984988.1"/>
    </source>
</evidence>